<feature type="transmembrane region" description="Helical" evidence="1">
    <location>
        <begin position="57"/>
        <end position="76"/>
    </location>
</feature>
<feature type="transmembrane region" description="Helical" evidence="1">
    <location>
        <begin position="83"/>
        <end position="116"/>
    </location>
</feature>
<reference evidence="2 3" key="1">
    <citation type="submission" date="2019-07" db="EMBL/GenBank/DDBJ databases">
        <title>Pseudomonas mangiferae sp. nov., isolated from bark of mango tree in Thailand.</title>
        <authorList>
            <person name="Srisuk N."/>
            <person name="Anurat P."/>
        </authorList>
    </citation>
    <scope>NUCLEOTIDE SEQUENCE [LARGE SCALE GENOMIC DNA]</scope>
    <source>
        <strain evidence="2 3">DMKU_BBB3-04</strain>
    </source>
</reference>
<dbReference type="Proteomes" id="UP000315235">
    <property type="component" value="Unassembled WGS sequence"/>
</dbReference>
<dbReference type="EMBL" id="VJOY01000003">
    <property type="protein sequence ID" value="TRX75855.1"/>
    <property type="molecule type" value="Genomic_DNA"/>
</dbReference>
<protein>
    <submittedName>
        <fullName evidence="2">Uncharacterized protein</fullName>
    </submittedName>
</protein>
<sequence>MSRRLPLILLLLALSLWLGASYGLRYAFMEDPRWVGLCAEDAGRWECVLRSSLGTLIHYRVIALAGLLAALVAFFLPGRPGWLLAVLALLFALPALVLYSASLAVFAVVIGALRLVRRPLDAAL</sequence>
<keyword evidence="1" id="KW-0472">Membrane</keyword>
<evidence type="ECO:0000313" key="2">
    <source>
        <dbReference type="EMBL" id="TRX75855.1"/>
    </source>
</evidence>
<proteinExistence type="predicted"/>
<name>A0A553H270_9PSED</name>
<keyword evidence="1" id="KW-1133">Transmembrane helix</keyword>
<keyword evidence="1" id="KW-0812">Transmembrane</keyword>
<comment type="caution">
    <text evidence="2">The sequence shown here is derived from an EMBL/GenBank/DDBJ whole genome shotgun (WGS) entry which is preliminary data.</text>
</comment>
<dbReference type="RefSeq" id="WP_143487247.1">
    <property type="nucleotide sequence ID" value="NZ_VJOY01000003.1"/>
</dbReference>
<keyword evidence="3" id="KW-1185">Reference proteome</keyword>
<dbReference type="AlphaFoldDB" id="A0A553H270"/>
<evidence type="ECO:0000256" key="1">
    <source>
        <dbReference type="SAM" id="Phobius"/>
    </source>
</evidence>
<evidence type="ECO:0000313" key="3">
    <source>
        <dbReference type="Proteomes" id="UP000315235"/>
    </source>
</evidence>
<dbReference type="OrthoDB" id="7032302at2"/>
<organism evidence="2 3">
    <name type="scientific">Pseudomonas mangiferae</name>
    <dbReference type="NCBI Taxonomy" id="2593654"/>
    <lineage>
        <taxon>Bacteria</taxon>
        <taxon>Pseudomonadati</taxon>
        <taxon>Pseudomonadota</taxon>
        <taxon>Gammaproteobacteria</taxon>
        <taxon>Pseudomonadales</taxon>
        <taxon>Pseudomonadaceae</taxon>
        <taxon>Pseudomonas</taxon>
    </lineage>
</organism>
<gene>
    <name evidence="2" type="ORF">FM069_05320</name>
</gene>
<accession>A0A553H270</accession>